<feature type="transmembrane region" description="Helical" evidence="6">
    <location>
        <begin position="394"/>
        <end position="420"/>
    </location>
</feature>
<feature type="domain" description="MacB-like periplasmic core" evidence="8">
    <location>
        <begin position="98"/>
        <end position="280"/>
    </location>
</feature>
<dbReference type="NCBIfam" id="NF038404">
    <property type="entry name" value="perm_prefix_2"/>
    <property type="match status" value="1"/>
</dbReference>
<dbReference type="STRING" id="1914963.AWW67_08380"/>
<dbReference type="PANTHER" id="PTHR30572:SF18">
    <property type="entry name" value="ABC-TYPE MACROLIDE FAMILY EXPORT SYSTEM PERMEASE COMPONENT 2"/>
    <property type="match status" value="1"/>
</dbReference>
<reference evidence="9 10" key="1">
    <citation type="submission" date="2016-01" db="EMBL/GenBank/DDBJ databases">
        <title>Genome sequencing of Roseivirga seohaensis SW-152.</title>
        <authorList>
            <person name="Selvaratnam C."/>
            <person name="Thevarajoo S."/>
            <person name="Goh K.M."/>
            <person name="Ee R."/>
            <person name="Chan K.-G."/>
            <person name="Chong C.S."/>
        </authorList>
    </citation>
    <scope>NUCLEOTIDE SEQUENCE [LARGE SCALE GENOMIC DNA]</scope>
    <source>
        <strain evidence="9 10">SW-152</strain>
    </source>
</reference>
<proteinExistence type="predicted"/>
<evidence type="ECO:0000313" key="10">
    <source>
        <dbReference type="Proteomes" id="UP000075663"/>
    </source>
</evidence>
<keyword evidence="3 6" id="KW-0812">Transmembrane</keyword>
<dbReference type="InterPro" id="IPR047699">
    <property type="entry name" value="Permease_put_prefix"/>
</dbReference>
<dbReference type="RefSeq" id="WP_062302257.1">
    <property type="nucleotide sequence ID" value="NZ_LRPB01000046.1"/>
</dbReference>
<evidence type="ECO:0000256" key="6">
    <source>
        <dbReference type="SAM" id="Phobius"/>
    </source>
</evidence>
<feature type="transmembrane region" description="Helical" evidence="6">
    <location>
        <begin position="791"/>
        <end position="814"/>
    </location>
</feature>
<evidence type="ECO:0000259" key="8">
    <source>
        <dbReference type="Pfam" id="PF12704"/>
    </source>
</evidence>
<keyword evidence="2" id="KW-1003">Cell membrane</keyword>
<dbReference type="EMBL" id="LRPB01000046">
    <property type="protein sequence ID" value="KYG80829.1"/>
    <property type="molecule type" value="Genomic_DNA"/>
</dbReference>
<feature type="transmembrane region" description="Helical" evidence="6">
    <location>
        <begin position="749"/>
        <end position="770"/>
    </location>
</feature>
<evidence type="ECO:0000256" key="3">
    <source>
        <dbReference type="ARBA" id="ARBA00022692"/>
    </source>
</evidence>
<feature type="domain" description="ABC3 transporter permease C-terminal" evidence="7">
    <location>
        <begin position="751"/>
        <end position="864"/>
    </location>
</feature>
<dbReference type="GO" id="GO:0005886">
    <property type="term" value="C:plasma membrane"/>
    <property type="evidence" value="ECO:0007669"/>
    <property type="project" value="UniProtKB-SubCell"/>
</dbReference>
<dbReference type="Pfam" id="PF02687">
    <property type="entry name" value="FtsX"/>
    <property type="match status" value="1"/>
</dbReference>
<sequence>MKNSKNHITPPRLAEKLLNWFIKDELAEEVLGDLDEKFHSTLKQHSARKAKRNYWFQVINYLRPFAFKFFKNKNSTISPMKLHFKLAFRLFRKNTLISFASLTSIVVGVFSTFLIYLWVNSEQTTDQFHTNYAKLYIPVIQQSAVDEYEPINTSLFFKADYSKYSEIEGSVQTIYMSPNRLKLSYNNEIYRGGGMITDSTFFDYFDFKLIDGNPNEVLKKPSNILLTQSMAKRIFGDSEPIGELIEISQRGSFQVAGILEDIPSNSSMTFDFILPIHAQSFWGTAGIEFLLVNNSFDKNAFDEKIAGLGRNHPQFKESTLSTVAFSDTYFNEQLNTDLLSKHGQAYELDTMRLVALVILLVSILNFTNMQSTLSFSQLKAKSIKQIHGAEKKDFVFELVASRLVYMVISIIVTYVLFLVIKPTYLNFLNLTLDMNELNVLGLISAATFVFIIATTLVALLQTVRISSVKALSGQLNNIKSFKAGKVLTTVQYVFAIALIIATGVIFKQFKYMQNKDLGFDKENLVSFGFFDRVEYSGDDKEFYEKSQEQKKNYDFVVNELAKIPGVEHFSQGKTPFDNSISGMPWKLVNSNYEYSEIKLLSADANYAETVGLKIIEGRFFSDSLDVQRQNKVVINKAAMEFWGIENLEDAKLASSYWGGEGDPYQVIGVVENFHYEHLSRKIAPLVMVNFENIENPFTLKVQEERFKATIESVSELFQTFNPNQKFTYTVLEDKLNTQYEREKKLTQTFVIFTLIAVILSSIGLFTMALYETQKRIKEIGIRKVVGASTGQVIALLSTNFMKWVLLAFIIAWPIAWYLMEKWLDNFANQTPLSWWIFAGAGLTASILAMLTVIGQSFSAASQNPVKALRAE</sequence>
<comment type="caution">
    <text evidence="9">The sequence shown here is derived from an EMBL/GenBank/DDBJ whole genome shotgun (WGS) entry which is preliminary data.</text>
</comment>
<keyword evidence="5 6" id="KW-0472">Membrane</keyword>
<dbReference type="Pfam" id="PF12704">
    <property type="entry name" value="MacB_PCD"/>
    <property type="match status" value="1"/>
</dbReference>
<organism evidence="9 10">
    <name type="scientific">Roseivirga seohaensis</name>
    <dbReference type="NCBI Taxonomy" id="1914963"/>
    <lineage>
        <taxon>Bacteria</taxon>
        <taxon>Pseudomonadati</taxon>
        <taxon>Bacteroidota</taxon>
        <taxon>Cytophagia</taxon>
        <taxon>Cytophagales</taxon>
        <taxon>Roseivirgaceae</taxon>
        <taxon>Roseivirga</taxon>
    </lineage>
</organism>
<feature type="transmembrane region" description="Helical" evidence="6">
    <location>
        <begin position="353"/>
        <end position="373"/>
    </location>
</feature>
<evidence type="ECO:0000256" key="1">
    <source>
        <dbReference type="ARBA" id="ARBA00004651"/>
    </source>
</evidence>
<dbReference type="AlphaFoldDB" id="A0A150XQ08"/>
<evidence type="ECO:0000256" key="5">
    <source>
        <dbReference type="ARBA" id="ARBA00023136"/>
    </source>
</evidence>
<evidence type="ECO:0000256" key="2">
    <source>
        <dbReference type="ARBA" id="ARBA00022475"/>
    </source>
</evidence>
<evidence type="ECO:0000256" key="4">
    <source>
        <dbReference type="ARBA" id="ARBA00022989"/>
    </source>
</evidence>
<dbReference type="GO" id="GO:0022857">
    <property type="term" value="F:transmembrane transporter activity"/>
    <property type="evidence" value="ECO:0007669"/>
    <property type="project" value="TreeGrafter"/>
</dbReference>
<gene>
    <name evidence="9" type="ORF">AWW67_08380</name>
</gene>
<protein>
    <submittedName>
        <fullName evidence="9">Uncharacterized protein</fullName>
    </submittedName>
</protein>
<name>A0A150XQ08_9BACT</name>
<keyword evidence="4 6" id="KW-1133">Transmembrane helix</keyword>
<accession>A0A150XQ08</accession>
<evidence type="ECO:0000259" key="7">
    <source>
        <dbReference type="Pfam" id="PF02687"/>
    </source>
</evidence>
<evidence type="ECO:0000313" key="9">
    <source>
        <dbReference type="EMBL" id="KYG80829.1"/>
    </source>
</evidence>
<comment type="subcellular location">
    <subcellularLocation>
        <location evidence="1">Cell membrane</location>
        <topology evidence="1">Multi-pass membrane protein</topology>
    </subcellularLocation>
</comment>
<feature type="transmembrane region" description="Helical" evidence="6">
    <location>
        <begin position="96"/>
        <end position="119"/>
    </location>
</feature>
<dbReference type="InterPro" id="IPR050250">
    <property type="entry name" value="Macrolide_Exporter_MacB"/>
</dbReference>
<dbReference type="Proteomes" id="UP000075663">
    <property type="component" value="Unassembled WGS sequence"/>
</dbReference>
<feature type="transmembrane region" description="Helical" evidence="6">
    <location>
        <begin position="834"/>
        <end position="853"/>
    </location>
</feature>
<dbReference type="InterPro" id="IPR025857">
    <property type="entry name" value="MacB_PCD"/>
</dbReference>
<feature type="transmembrane region" description="Helical" evidence="6">
    <location>
        <begin position="486"/>
        <end position="506"/>
    </location>
</feature>
<dbReference type="InterPro" id="IPR003838">
    <property type="entry name" value="ABC3_permease_C"/>
</dbReference>
<dbReference type="PANTHER" id="PTHR30572">
    <property type="entry name" value="MEMBRANE COMPONENT OF TRANSPORTER-RELATED"/>
    <property type="match status" value="1"/>
</dbReference>
<feature type="transmembrane region" description="Helical" evidence="6">
    <location>
        <begin position="440"/>
        <end position="465"/>
    </location>
</feature>